<organism evidence="1 2">
    <name type="scientific">Heterorhabditis bacteriophora</name>
    <name type="common">Entomopathogenic nematode worm</name>
    <dbReference type="NCBI Taxonomy" id="37862"/>
    <lineage>
        <taxon>Eukaryota</taxon>
        <taxon>Metazoa</taxon>
        <taxon>Ecdysozoa</taxon>
        <taxon>Nematoda</taxon>
        <taxon>Chromadorea</taxon>
        <taxon>Rhabditida</taxon>
        <taxon>Rhabditina</taxon>
        <taxon>Rhabditomorpha</taxon>
        <taxon>Strongyloidea</taxon>
        <taxon>Heterorhabditidae</taxon>
        <taxon>Heterorhabditis</taxon>
    </lineage>
</organism>
<name>A0A1I7X340_HETBA</name>
<evidence type="ECO:0000313" key="1">
    <source>
        <dbReference type="Proteomes" id="UP000095283"/>
    </source>
</evidence>
<dbReference type="Proteomes" id="UP000095283">
    <property type="component" value="Unplaced"/>
</dbReference>
<keyword evidence="1" id="KW-1185">Reference proteome</keyword>
<dbReference type="WBParaSite" id="Hba_11911">
    <property type="protein sequence ID" value="Hba_11911"/>
    <property type="gene ID" value="Hba_11911"/>
</dbReference>
<evidence type="ECO:0000313" key="2">
    <source>
        <dbReference type="WBParaSite" id="Hba_11911"/>
    </source>
</evidence>
<protein>
    <submittedName>
        <fullName evidence="2">Transposase</fullName>
    </submittedName>
</protein>
<accession>A0A1I7X340</accession>
<proteinExistence type="predicted"/>
<dbReference type="AlphaFoldDB" id="A0A1I7X340"/>
<reference evidence="2" key="1">
    <citation type="submission" date="2016-11" db="UniProtKB">
        <authorList>
            <consortium name="WormBaseParasite"/>
        </authorList>
    </citation>
    <scope>IDENTIFICATION</scope>
</reference>
<sequence>MTTFMAALSTREFVFFESARTGRRETLSVNKRLINNKTMRIGKRKAAYEMENYISAVNNRISQLIITYF</sequence>